<evidence type="ECO:0000256" key="4">
    <source>
        <dbReference type="ARBA" id="ARBA00022512"/>
    </source>
</evidence>
<keyword evidence="6" id="KW-0964">Secreted</keyword>
<evidence type="ECO:0000256" key="3">
    <source>
        <dbReference type="ARBA" id="ARBA00005784"/>
    </source>
</evidence>
<evidence type="ECO:0000256" key="2">
    <source>
        <dbReference type="ARBA" id="ARBA00004191"/>
    </source>
</evidence>
<dbReference type="EC" id="3.1.1.-" evidence="6"/>
<comment type="subcellular location">
    <subcellularLocation>
        <location evidence="2 6">Secreted</location>
        <location evidence="2 6">Cell wall</location>
    </subcellularLocation>
</comment>
<feature type="non-terminal residue" evidence="7">
    <location>
        <position position="53"/>
    </location>
</feature>
<evidence type="ECO:0000256" key="6">
    <source>
        <dbReference type="RuleBase" id="RU363114"/>
    </source>
</evidence>
<dbReference type="Proteomes" id="UP000265520">
    <property type="component" value="Unassembled WGS sequence"/>
</dbReference>
<proteinExistence type="inferred from homology"/>
<keyword evidence="8" id="KW-1185">Reference proteome</keyword>
<keyword evidence="6" id="KW-0378">Hydrolase</keyword>
<organism evidence="7 8">
    <name type="scientific">Trifolium medium</name>
    <dbReference type="NCBI Taxonomy" id="97028"/>
    <lineage>
        <taxon>Eukaryota</taxon>
        <taxon>Viridiplantae</taxon>
        <taxon>Streptophyta</taxon>
        <taxon>Embryophyta</taxon>
        <taxon>Tracheophyta</taxon>
        <taxon>Spermatophyta</taxon>
        <taxon>Magnoliopsida</taxon>
        <taxon>eudicotyledons</taxon>
        <taxon>Gunneridae</taxon>
        <taxon>Pentapetalae</taxon>
        <taxon>rosids</taxon>
        <taxon>fabids</taxon>
        <taxon>Fabales</taxon>
        <taxon>Fabaceae</taxon>
        <taxon>Papilionoideae</taxon>
        <taxon>50 kb inversion clade</taxon>
        <taxon>NPAAA clade</taxon>
        <taxon>Hologalegina</taxon>
        <taxon>IRL clade</taxon>
        <taxon>Trifolieae</taxon>
        <taxon>Trifolium</taxon>
    </lineage>
</organism>
<dbReference type="Pfam" id="PF03283">
    <property type="entry name" value="PAE"/>
    <property type="match status" value="1"/>
</dbReference>
<dbReference type="PANTHER" id="PTHR21562">
    <property type="entry name" value="NOTUM-RELATED"/>
    <property type="match status" value="1"/>
</dbReference>
<accession>A0A392Q6D7</accession>
<name>A0A392Q6D7_9FABA</name>
<keyword evidence="5 6" id="KW-0961">Cell wall biogenesis/degradation</keyword>
<dbReference type="GO" id="GO:0071555">
    <property type="term" value="P:cell wall organization"/>
    <property type="evidence" value="ECO:0007669"/>
    <property type="project" value="UniProtKB-KW"/>
</dbReference>
<dbReference type="PANTHER" id="PTHR21562:SF5">
    <property type="entry name" value="PECTIN ACETYLESTERASE 12"/>
    <property type="match status" value="1"/>
</dbReference>
<protein>
    <recommendedName>
        <fullName evidence="6">Pectin acetylesterase</fullName>
        <ecNumber evidence="6">3.1.1.-</ecNumber>
    </recommendedName>
</protein>
<keyword evidence="4 6" id="KW-0134">Cell wall</keyword>
<evidence type="ECO:0000256" key="1">
    <source>
        <dbReference type="ARBA" id="ARBA00003534"/>
    </source>
</evidence>
<comment type="function">
    <text evidence="1 6">Hydrolyzes acetyl esters in homogalacturonan regions of pectin. In type I primary cell wall, galacturonic acid residues of pectin can be acetylated at the O-2 and O-3 positions. Decreasing the degree of acetylation of pectin gels in vitro alters their physical properties.</text>
</comment>
<evidence type="ECO:0000256" key="5">
    <source>
        <dbReference type="ARBA" id="ARBA00023316"/>
    </source>
</evidence>
<comment type="similarity">
    <text evidence="3 6">Belongs to the pectinacetylesterase family.</text>
</comment>
<dbReference type="GO" id="GO:0052793">
    <property type="term" value="F:pectin acetylesterase activity"/>
    <property type="evidence" value="ECO:0007669"/>
    <property type="project" value="TreeGrafter"/>
</dbReference>
<evidence type="ECO:0000313" key="7">
    <source>
        <dbReference type="EMBL" id="MCI19694.1"/>
    </source>
</evidence>
<dbReference type="AlphaFoldDB" id="A0A392Q6D7"/>
<reference evidence="7 8" key="1">
    <citation type="journal article" date="2018" name="Front. Plant Sci.">
        <title>Red Clover (Trifolium pratense) and Zigzag Clover (T. medium) - A Picture of Genomic Similarities and Differences.</title>
        <authorList>
            <person name="Dluhosova J."/>
            <person name="Istvanek J."/>
            <person name="Nedelnik J."/>
            <person name="Repkova J."/>
        </authorList>
    </citation>
    <scope>NUCLEOTIDE SEQUENCE [LARGE SCALE GENOMIC DNA]</scope>
    <source>
        <strain evidence="8">cv. 10/8</strain>
        <tissue evidence="7">Leaf</tissue>
    </source>
</reference>
<comment type="caution">
    <text evidence="7">The sequence shown here is derived from an EMBL/GenBank/DDBJ whole genome shotgun (WGS) entry which is preliminary data.</text>
</comment>
<dbReference type="EMBL" id="LXQA010116075">
    <property type="protein sequence ID" value="MCI19694.1"/>
    <property type="molecule type" value="Genomic_DNA"/>
</dbReference>
<sequence>MYNGVVGLQEAQKNLPQICTNHLDPTSCFFPQNLIASVRTPLFLLNTAYDSWQ</sequence>
<dbReference type="GO" id="GO:0009505">
    <property type="term" value="C:plant-type cell wall"/>
    <property type="evidence" value="ECO:0007669"/>
    <property type="project" value="TreeGrafter"/>
</dbReference>
<dbReference type="InterPro" id="IPR004963">
    <property type="entry name" value="PAE/NOTUM"/>
</dbReference>
<evidence type="ECO:0000313" key="8">
    <source>
        <dbReference type="Proteomes" id="UP000265520"/>
    </source>
</evidence>